<dbReference type="EMBL" id="DVMH01000017">
    <property type="protein sequence ID" value="HIU10124.1"/>
    <property type="molecule type" value="Genomic_DNA"/>
</dbReference>
<reference evidence="12" key="1">
    <citation type="submission" date="2020-10" db="EMBL/GenBank/DDBJ databases">
        <authorList>
            <person name="Gilroy R."/>
        </authorList>
    </citation>
    <scope>NUCLEOTIDE SEQUENCE</scope>
    <source>
        <strain evidence="12">2830</strain>
    </source>
</reference>
<dbReference type="InterPro" id="IPR038371">
    <property type="entry name" value="Cu_polyphenol_OxRdtase_sf"/>
</dbReference>
<comment type="caution">
    <text evidence="12">The sequence shown here is derived from an EMBL/GenBank/DDBJ whole genome shotgun (WGS) entry which is preliminary data.</text>
</comment>
<dbReference type="PANTHER" id="PTHR30616:SF2">
    <property type="entry name" value="PURINE NUCLEOSIDE PHOSPHORYLASE LACC1"/>
    <property type="match status" value="1"/>
</dbReference>
<evidence type="ECO:0000313" key="12">
    <source>
        <dbReference type="EMBL" id="HIU10124.1"/>
    </source>
</evidence>
<evidence type="ECO:0000256" key="8">
    <source>
        <dbReference type="ARBA" id="ARBA00047989"/>
    </source>
</evidence>
<dbReference type="AlphaFoldDB" id="A0A9D1KY97"/>
<dbReference type="PANTHER" id="PTHR30616">
    <property type="entry name" value="UNCHARACTERIZED PROTEIN YFIH"/>
    <property type="match status" value="1"/>
</dbReference>
<dbReference type="InterPro" id="IPR003730">
    <property type="entry name" value="Cu_polyphenol_OxRdtase"/>
</dbReference>
<evidence type="ECO:0000313" key="13">
    <source>
        <dbReference type="Proteomes" id="UP000824124"/>
    </source>
</evidence>
<dbReference type="GO" id="GO:0005507">
    <property type="term" value="F:copper ion binding"/>
    <property type="evidence" value="ECO:0007669"/>
    <property type="project" value="TreeGrafter"/>
</dbReference>
<evidence type="ECO:0000256" key="11">
    <source>
        <dbReference type="RuleBase" id="RU361274"/>
    </source>
</evidence>
<evidence type="ECO:0000256" key="10">
    <source>
        <dbReference type="ARBA" id="ARBA00049893"/>
    </source>
</evidence>
<keyword evidence="4" id="KW-0808">Transferase</keyword>
<comment type="catalytic activity">
    <reaction evidence="8">
        <text>adenosine + H2O + H(+) = inosine + NH4(+)</text>
        <dbReference type="Rhea" id="RHEA:24408"/>
        <dbReference type="ChEBI" id="CHEBI:15377"/>
        <dbReference type="ChEBI" id="CHEBI:15378"/>
        <dbReference type="ChEBI" id="CHEBI:16335"/>
        <dbReference type="ChEBI" id="CHEBI:17596"/>
        <dbReference type="ChEBI" id="CHEBI:28938"/>
        <dbReference type="EC" id="3.5.4.4"/>
    </reaction>
    <physiologicalReaction direction="left-to-right" evidence="8">
        <dbReference type="Rhea" id="RHEA:24409"/>
    </physiologicalReaction>
</comment>
<evidence type="ECO:0000256" key="5">
    <source>
        <dbReference type="ARBA" id="ARBA00022723"/>
    </source>
</evidence>
<proteinExistence type="inferred from homology"/>
<evidence type="ECO:0000256" key="3">
    <source>
        <dbReference type="ARBA" id="ARBA00007353"/>
    </source>
</evidence>
<keyword evidence="5" id="KW-0479">Metal-binding</keyword>
<comment type="catalytic activity">
    <reaction evidence="1">
        <text>inosine + phosphate = alpha-D-ribose 1-phosphate + hypoxanthine</text>
        <dbReference type="Rhea" id="RHEA:27646"/>
        <dbReference type="ChEBI" id="CHEBI:17368"/>
        <dbReference type="ChEBI" id="CHEBI:17596"/>
        <dbReference type="ChEBI" id="CHEBI:43474"/>
        <dbReference type="ChEBI" id="CHEBI:57720"/>
        <dbReference type="EC" id="2.4.2.1"/>
    </reaction>
    <physiologicalReaction direction="left-to-right" evidence="1">
        <dbReference type="Rhea" id="RHEA:27647"/>
    </physiologicalReaction>
</comment>
<dbReference type="SUPFAM" id="SSF64438">
    <property type="entry name" value="CNF1/YfiH-like putative cysteine hydrolases"/>
    <property type="match status" value="1"/>
</dbReference>
<evidence type="ECO:0000256" key="2">
    <source>
        <dbReference type="ARBA" id="ARBA00003215"/>
    </source>
</evidence>
<dbReference type="Proteomes" id="UP000824124">
    <property type="component" value="Unassembled WGS sequence"/>
</dbReference>
<comment type="catalytic activity">
    <reaction evidence="10">
        <text>S-methyl-5'-thioadenosine + phosphate = 5-(methylsulfanyl)-alpha-D-ribose 1-phosphate + adenine</text>
        <dbReference type="Rhea" id="RHEA:11852"/>
        <dbReference type="ChEBI" id="CHEBI:16708"/>
        <dbReference type="ChEBI" id="CHEBI:17509"/>
        <dbReference type="ChEBI" id="CHEBI:43474"/>
        <dbReference type="ChEBI" id="CHEBI:58533"/>
        <dbReference type="EC" id="2.4.2.28"/>
    </reaction>
    <physiologicalReaction direction="left-to-right" evidence="10">
        <dbReference type="Rhea" id="RHEA:11853"/>
    </physiologicalReaction>
</comment>
<dbReference type="NCBIfam" id="TIGR00726">
    <property type="entry name" value="peptidoglycan editing factor PgeF"/>
    <property type="match status" value="1"/>
</dbReference>
<dbReference type="GO" id="GO:0017061">
    <property type="term" value="F:S-methyl-5-thioadenosine phosphorylase activity"/>
    <property type="evidence" value="ECO:0007669"/>
    <property type="project" value="UniProtKB-EC"/>
</dbReference>
<evidence type="ECO:0000256" key="1">
    <source>
        <dbReference type="ARBA" id="ARBA00000553"/>
    </source>
</evidence>
<dbReference type="Gene3D" id="3.60.140.10">
    <property type="entry name" value="CNF1/YfiH-like putative cysteine hydrolases"/>
    <property type="match status" value="1"/>
</dbReference>
<comment type="similarity">
    <text evidence="3 11">Belongs to the purine nucleoside phosphorylase YfiH/LACC1 family.</text>
</comment>
<dbReference type="GO" id="GO:0016787">
    <property type="term" value="F:hydrolase activity"/>
    <property type="evidence" value="ECO:0007669"/>
    <property type="project" value="UniProtKB-KW"/>
</dbReference>
<keyword evidence="6" id="KW-0378">Hydrolase</keyword>
<comment type="catalytic activity">
    <reaction evidence="9">
        <text>adenosine + phosphate = alpha-D-ribose 1-phosphate + adenine</text>
        <dbReference type="Rhea" id="RHEA:27642"/>
        <dbReference type="ChEBI" id="CHEBI:16335"/>
        <dbReference type="ChEBI" id="CHEBI:16708"/>
        <dbReference type="ChEBI" id="CHEBI:43474"/>
        <dbReference type="ChEBI" id="CHEBI:57720"/>
        <dbReference type="EC" id="2.4.2.1"/>
    </reaction>
    <physiologicalReaction direction="left-to-right" evidence="9">
        <dbReference type="Rhea" id="RHEA:27643"/>
    </physiologicalReaction>
</comment>
<accession>A0A9D1KY97</accession>
<dbReference type="CDD" id="cd16833">
    <property type="entry name" value="YfiH"/>
    <property type="match status" value="1"/>
</dbReference>
<organism evidence="12 13">
    <name type="scientific">Candidatus Avidehalobacter gallistercoris</name>
    <dbReference type="NCBI Taxonomy" id="2840694"/>
    <lineage>
        <taxon>Bacteria</taxon>
        <taxon>Bacillati</taxon>
        <taxon>Bacillota</taxon>
        <taxon>Clostridia</taxon>
        <taxon>Eubacteriales</taxon>
        <taxon>Peptococcaceae</taxon>
        <taxon>Peptococcaceae incertae sedis</taxon>
        <taxon>Candidatus Avidehalobacter</taxon>
    </lineage>
</organism>
<comment type="function">
    <text evidence="2">Purine nucleoside enzyme that catalyzes the phosphorolysis of adenosine and inosine nucleosides, yielding D-ribose 1-phosphate and the respective free bases, adenine and hypoxanthine. Also catalyzes the phosphorolysis of S-methyl-5'-thioadenosine into adenine and S-methyl-5-thio-alpha-D-ribose 1-phosphate. Also has adenosine deaminase activity.</text>
</comment>
<evidence type="ECO:0000256" key="4">
    <source>
        <dbReference type="ARBA" id="ARBA00022679"/>
    </source>
</evidence>
<keyword evidence="7" id="KW-0862">Zinc</keyword>
<name>A0A9D1KY97_9FIRM</name>
<protein>
    <recommendedName>
        <fullName evidence="11">Purine nucleoside phosphorylase</fullName>
    </recommendedName>
</protein>
<dbReference type="Pfam" id="PF02578">
    <property type="entry name" value="Cu-oxidase_4"/>
    <property type="match status" value="1"/>
</dbReference>
<dbReference type="InterPro" id="IPR011324">
    <property type="entry name" value="Cytotoxic_necrot_fac-like_cat"/>
</dbReference>
<evidence type="ECO:0000256" key="9">
    <source>
        <dbReference type="ARBA" id="ARBA00048968"/>
    </source>
</evidence>
<evidence type="ECO:0000256" key="6">
    <source>
        <dbReference type="ARBA" id="ARBA00022801"/>
    </source>
</evidence>
<gene>
    <name evidence="12" type="primary">pgeF</name>
    <name evidence="12" type="ORF">IAB00_02615</name>
</gene>
<evidence type="ECO:0000256" key="7">
    <source>
        <dbReference type="ARBA" id="ARBA00022833"/>
    </source>
</evidence>
<reference evidence="12" key="2">
    <citation type="journal article" date="2021" name="PeerJ">
        <title>Extensive microbial diversity within the chicken gut microbiome revealed by metagenomics and culture.</title>
        <authorList>
            <person name="Gilroy R."/>
            <person name="Ravi A."/>
            <person name="Getino M."/>
            <person name="Pursley I."/>
            <person name="Horton D.L."/>
            <person name="Alikhan N.F."/>
            <person name="Baker D."/>
            <person name="Gharbi K."/>
            <person name="Hall N."/>
            <person name="Watson M."/>
            <person name="Adriaenssens E.M."/>
            <person name="Foster-Nyarko E."/>
            <person name="Jarju S."/>
            <person name="Secka A."/>
            <person name="Antonio M."/>
            <person name="Oren A."/>
            <person name="Chaudhuri R.R."/>
            <person name="La Ragione R."/>
            <person name="Hildebrand F."/>
            <person name="Pallen M.J."/>
        </authorList>
    </citation>
    <scope>NUCLEOTIDE SEQUENCE</scope>
    <source>
        <strain evidence="12">2830</strain>
    </source>
</reference>
<sequence>MPKQSSTAFQTKTKDGVVWEISRLLEDNRLLHGFSTRLGGVSRGAQASLNLDHKQDSNENVRQNHLRFAAAIGYDARRLVSTHQVHKDEIRVAQPEDEGLVLDGPTPYECDALITNIPGRPLICYSADCIPILLWAEDVSAVAAIHAGWRGTAADIAAKCVQKLTAVYHAAPQNIKAAIGPGIGACCFSTHSDVPDALFAAFGQSAAPCIKHDPMESGKFLVDLKLANSLRLQAAGVPADNIALSPECTCCLPDKYWSHRKTGGKRGGQAAVIMLK</sequence>